<organism evidence="1 2">
    <name type="scientific">Nocardioides imazamoxiresistens</name>
    <dbReference type="NCBI Taxonomy" id="3231893"/>
    <lineage>
        <taxon>Bacteria</taxon>
        <taxon>Bacillati</taxon>
        <taxon>Actinomycetota</taxon>
        <taxon>Actinomycetes</taxon>
        <taxon>Propionibacteriales</taxon>
        <taxon>Nocardioidaceae</taxon>
        <taxon>Nocardioides</taxon>
    </lineage>
</organism>
<accession>A0ABU3PQV4</accession>
<reference evidence="1 2" key="1">
    <citation type="submission" date="2023-08" db="EMBL/GenBank/DDBJ databases">
        <title>Nocardioides seae sp. nov., a bacterium isolated from a soil.</title>
        <authorList>
            <person name="Wang X."/>
        </authorList>
    </citation>
    <scope>NUCLEOTIDE SEQUENCE [LARGE SCALE GENOMIC DNA]</scope>
    <source>
        <strain evidence="1 2">YZH12</strain>
    </source>
</reference>
<evidence type="ECO:0000313" key="1">
    <source>
        <dbReference type="EMBL" id="MDT9591583.1"/>
    </source>
</evidence>
<dbReference type="EMBL" id="JAVYII010000001">
    <property type="protein sequence ID" value="MDT9591583.1"/>
    <property type="molecule type" value="Genomic_DNA"/>
</dbReference>
<evidence type="ECO:0000313" key="2">
    <source>
        <dbReference type="Proteomes" id="UP001268542"/>
    </source>
</evidence>
<gene>
    <name evidence="1" type="ORF">RDV89_00795</name>
</gene>
<name>A0ABU3PQV4_9ACTN</name>
<proteinExistence type="predicted"/>
<keyword evidence="2" id="KW-1185">Reference proteome</keyword>
<dbReference type="RefSeq" id="WP_315730545.1">
    <property type="nucleotide sequence ID" value="NZ_JAVYII010000001.1"/>
</dbReference>
<protein>
    <submittedName>
        <fullName evidence="1">Uncharacterized protein</fullName>
    </submittedName>
</protein>
<comment type="caution">
    <text evidence="1">The sequence shown here is derived from an EMBL/GenBank/DDBJ whole genome shotgun (WGS) entry which is preliminary data.</text>
</comment>
<dbReference type="Proteomes" id="UP001268542">
    <property type="component" value="Unassembled WGS sequence"/>
</dbReference>
<sequence length="88" mass="9924">MAKPYLVYEVAVTAQIMRRVACSEVTEADGRLRFEADGLVVFEASVDQVRWWQLTPRREKVPGVRRSRAVGRGAVLFDAGYRIGRGVK</sequence>